<evidence type="ECO:0000256" key="5">
    <source>
        <dbReference type="ARBA" id="ARBA00022884"/>
    </source>
</evidence>
<dbReference type="PANTHER" id="PTHR24031">
    <property type="entry name" value="RNA HELICASE"/>
    <property type="match status" value="1"/>
</dbReference>
<dbReference type="AlphaFoldDB" id="A0A914C2K4"/>
<reference evidence="14" key="1">
    <citation type="submission" date="2022-11" db="UniProtKB">
        <authorList>
            <consortium name="WormBaseParasite"/>
        </authorList>
    </citation>
    <scope>IDENTIFICATION</scope>
</reference>
<proteinExistence type="inferred from homology"/>
<keyword evidence="1 7" id="KW-0547">Nucleotide-binding</keyword>
<dbReference type="CDD" id="cd17946">
    <property type="entry name" value="DEADc_DDX24"/>
    <property type="match status" value="1"/>
</dbReference>
<dbReference type="SUPFAM" id="SSF52540">
    <property type="entry name" value="P-loop containing nucleoside triphosphate hydrolases"/>
    <property type="match status" value="2"/>
</dbReference>
<comment type="domain">
    <text evidence="7">The Q motif is unique to and characteristic of the DEAD box family of RNA helicases and controls ATP binding and hydrolysis.</text>
</comment>
<evidence type="ECO:0000259" key="12">
    <source>
        <dbReference type="PROSITE" id="PS51195"/>
    </source>
</evidence>
<dbReference type="GO" id="GO:0016787">
    <property type="term" value="F:hydrolase activity"/>
    <property type="evidence" value="ECO:0007669"/>
    <property type="project" value="UniProtKB-KW"/>
</dbReference>
<dbReference type="Pfam" id="PF00271">
    <property type="entry name" value="Helicase_C"/>
    <property type="match status" value="1"/>
</dbReference>
<sequence>MPKVIPSSKDSWKQVALPGSLNEDQNFQYLCSFEEIIPTSNDILVKKSKLLETANSLNKAKKRKNPDNESNQVVNKKNKKKRKKKPKKVNLIEEDEEHVEDEKHVEDETAKEKVKEPSRDNELDMSAWTNLSLPDEIIKALTELKFTNPTRIQELTIPMALQKRKDVLGAAETGSGKTLAFAIPIVAHLLECDSSKKGWRALILAPTRELVVQVRKHVDNLIKFTNLKATSIVGGLSQQKQERLLKTRPEIIVATPGRLWALLESAEHESHLGDLSELQFVIIDEIDRMVEKGHFDELELILSRIRSYENPKRQTMVFSATLTYVHPPPKRLDGKQPIIMTIDDKIKRLVQIAGLRKQHTVIDITKIYGTPDALVESRMNCVDLLDKDSKVAYLLKRYPGRTLIFTNSIDASRRLHGILIKLQFDPVPLLLHAKMHQRQRLKNLDRFSETPNSILLATDVAARGLDIKGVENVIHYQVPKTAENYVHRSGRTARASNKGLTVLMVDPTDVQFYRRICRNLNRETDLPVLMIDAEKFFDAIKARVQMASEVESLEHRLKKTTTREQWFNKAATFADIEIERTEYENEAMNENMLGLKREKKNAEAALRSLLNQPLPKLANFTSTPELADTTSRATSLFKKK</sequence>
<evidence type="ECO:0000313" key="13">
    <source>
        <dbReference type="Proteomes" id="UP000887540"/>
    </source>
</evidence>
<evidence type="ECO:0000256" key="3">
    <source>
        <dbReference type="ARBA" id="ARBA00022806"/>
    </source>
</evidence>
<dbReference type="InterPro" id="IPR027417">
    <property type="entry name" value="P-loop_NTPase"/>
</dbReference>
<dbReference type="Gene3D" id="3.40.50.300">
    <property type="entry name" value="P-loop containing nucleotide triphosphate hydrolases"/>
    <property type="match status" value="2"/>
</dbReference>
<dbReference type="InterPro" id="IPR001650">
    <property type="entry name" value="Helicase_C-like"/>
</dbReference>
<keyword evidence="4 7" id="KW-0067">ATP-binding</keyword>
<comment type="similarity">
    <text evidence="7">Belongs to the DEAD box helicase family.</text>
</comment>
<dbReference type="GO" id="GO:0003724">
    <property type="term" value="F:RNA helicase activity"/>
    <property type="evidence" value="ECO:0007669"/>
    <property type="project" value="UniProtKB-EC"/>
</dbReference>
<feature type="domain" description="DEAD-box RNA helicase Q" evidence="12">
    <location>
        <begin position="126"/>
        <end position="154"/>
    </location>
</feature>
<name>A0A914C2K4_9BILA</name>
<evidence type="ECO:0000256" key="1">
    <source>
        <dbReference type="ARBA" id="ARBA00022741"/>
    </source>
</evidence>
<comment type="catalytic activity">
    <reaction evidence="7">
        <text>ATP + H2O = ADP + phosphate + H(+)</text>
        <dbReference type="Rhea" id="RHEA:13065"/>
        <dbReference type="ChEBI" id="CHEBI:15377"/>
        <dbReference type="ChEBI" id="CHEBI:15378"/>
        <dbReference type="ChEBI" id="CHEBI:30616"/>
        <dbReference type="ChEBI" id="CHEBI:43474"/>
        <dbReference type="ChEBI" id="CHEBI:456216"/>
        <dbReference type="EC" id="3.6.4.13"/>
    </reaction>
</comment>
<dbReference type="InterPro" id="IPR011545">
    <property type="entry name" value="DEAD/DEAH_box_helicase_dom"/>
</dbReference>
<protein>
    <recommendedName>
        <fullName evidence="7">ATP-dependent RNA helicase</fullName>
        <ecNumber evidence="7">3.6.4.13</ecNumber>
    </recommendedName>
</protein>
<dbReference type="PROSITE" id="PS51194">
    <property type="entry name" value="HELICASE_CTER"/>
    <property type="match status" value="1"/>
</dbReference>
<accession>A0A914C2K4</accession>
<feature type="region of interest" description="Disordered" evidence="9">
    <location>
        <begin position="56"/>
        <end position="121"/>
    </location>
</feature>
<organism evidence="13 14">
    <name type="scientific">Acrobeloides nanus</name>
    <dbReference type="NCBI Taxonomy" id="290746"/>
    <lineage>
        <taxon>Eukaryota</taxon>
        <taxon>Metazoa</taxon>
        <taxon>Ecdysozoa</taxon>
        <taxon>Nematoda</taxon>
        <taxon>Chromadorea</taxon>
        <taxon>Rhabditida</taxon>
        <taxon>Tylenchina</taxon>
        <taxon>Cephalobomorpha</taxon>
        <taxon>Cephaloboidea</taxon>
        <taxon>Cephalobidae</taxon>
        <taxon>Acrobeloides</taxon>
    </lineage>
</organism>
<evidence type="ECO:0000256" key="7">
    <source>
        <dbReference type="RuleBase" id="RU365068"/>
    </source>
</evidence>
<evidence type="ECO:0000259" key="10">
    <source>
        <dbReference type="PROSITE" id="PS51192"/>
    </source>
</evidence>
<evidence type="ECO:0000256" key="2">
    <source>
        <dbReference type="ARBA" id="ARBA00022801"/>
    </source>
</evidence>
<evidence type="ECO:0000256" key="8">
    <source>
        <dbReference type="SAM" id="Coils"/>
    </source>
</evidence>
<keyword evidence="5 7" id="KW-0694">RNA-binding</keyword>
<evidence type="ECO:0000313" key="14">
    <source>
        <dbReference type="WBParaSite" id="ACRNAN_Path_1598.g6215.t1"/>
    </source>
</evidence>
<dbReference type="GO" id="GO:0003723">
    <property type="term" value="F:RNA binding"/>
    <property type="evidence" value="ECO:0007669"/>
    <property type="project" value="UniProtKB-UniRule"/>
</dbReference>
<evidence type="ECO:0000256" key="9">
    <source>
        <dbReference type="SAM" id="MobiDB-lite"/>
    </source>
</evidence>
<evidence type="ECO:0000256" key="6">
    <source>
        <dbReference type="PROSITE-ProRule" id="PRU00552"/>
    </source>
</evidence>
<dbReference type="EC" id="3.6.4.13" evidence="7"/>
<keyword evidence="8" id="KW-0175">Coiled coil</keyword>
<dbReference type="PROSITE" id="PS51192">
    <property type="entry name" value="HELICASE_ATP_BIND_1"/>
    <property type="match status" value="1"/>
</dbReference>
<feature type="domain" description="Helicase ATP-binding" evidence="10">
    <location>
        <begin position="158"/>
        <end position="340"/>
    </location>
</feature>
<dbReference type="InterPro" id="IPR014014">
    <property type="entry name" value="RNA_helicase_DEAD_Q_motif"/>
</dbReference>
<dbReference type="SMART" id="SM00490">
    <property type="entry name" value="HELICc"/>
    <property type="match status" value="1"/>
</dbReference>
<feature type="coiled-coil region" evidence="8">
    <location>
        <begin position="578"/>
        <end position="612"/>
    </location>
</feature>
<evidence type="ECO:0000259" key="11">
    <source>
        <dbReference type="PROSITE" id="PS51194"/>
    </source>
</evidence>
<dbReference type="GO" id="GO:0005524">
    <property type="term" value="F:ATP binding"/>
    <property type="evidence" value="ECO:0007669"/>
    <property type="project" value="UniProtKB-UniRule"/>
</dbReference>
<dbReference type="Pfam" id="PF00270">
    <property type="entry name" value="DEAD"/>
    <property type="match status" value="1"/>
</dbReference>
<dbReference type="PROSITE" id="PS51195">
    <property type="entry name" value="Q_MOTIF"/>
    <property type="match status" value="1"/>
</dbReference>
<feature type="compositionally biased region" description="Basic and acidic residues" evidence="9">
    <location>
        <begin position="100"/>
        <end position="121"/>
    </location>
</feature>
<feature type="short sequence motif" description="Q motif" evidence="6">
    <location>
        <begin position="126"/>
        <end position="154"/>
    </location>
</feature>
<dbReference type="CDD" id="cd18787">
    <property type="entry name" value="SF2_C_DEAD"/>
    <property type="match status" value="1"/>
</dbReference>
<dbReference type="SMART" id="SM00487">
    <property type="entry name" value="DEXDc"/>
    <property type="match status" value="1"/>
</dbReference>
<dbReference type="InterPro" id="IPR014001">
    <property type="entry name" value="Helicase_ATP-bd"/>
</dbReference>
<keyword evidence="13" id="KW-1185">Reference proteome</keyword>
<feature type="compositionally biased region" description="Basic residues" evidence="9">
    <location>
        <begin position="76"/>
        <end position="88"/>
    </location>
</feature>
<keyword evidence="3 7" id="KW-0347">Helicase</keyword>
<dbReference type="Proteomes" id="UP000887540">
    <property type="component" value="Unplaced"/>
</dbReference>
<evidence type="ECO:0000256" key="4">
    <source>
        <dbReference type="ARBA" id="ARBA00022840"/>
    </source>
</evidence>
<dbReference type="WBParaSite" id="ACRNAN_Path_1598.g6215.t1">
    <property type="protein sequence ID" value="ACRNAN_Path_1598.g6215.t1"/>
    <property type="gene ID" value="ACRNAN_Path_1598.g6215"/>
</dbReference>
<keyword evidence="2 7" id="KW-0378">Hydrolase</keyword>
<comment type="function">
    <text evidence="7">RNA helicase.</text>
</comment>
<feature type="domain" description="Helicase C-terminal" evidence="11">
    <location>
        <begin position="386"/>
        <end position="535"/>
    </location>
</feature>